<reference evidence="1 2" key="1">
    <citation type="submission" date="2023-04" db="EMBL/GenBank/DDBJ databases">
        <title>Clostridium tannerae sp. nov., isolated from the fecal material of an alpaca.</title>
        <authorList>
            <person name="Miller S."/>
            <person name="Hendry M."/>
            <person name="King J."/>
            <person name="Sankaranarayanan K."/>
            <person name="Lawson P.A."/>
        </authorList>
    </citation>
    <scope>NUCLEOTIDE SEQUENCE [LARGE SCALE GENOMIC DNA]</scope>
    <source>
        <strain evidence="1 2">A1-XYC3</strain>
    </source>
</reference>
<evidence type="ECO:0000313" key="2">
    <source>
        <dbReference type="Proteomes" id="UP001281656"/>
    </source>
</evidence>
<name>A0ABU4JV78_9CLOT</name>
<organism evidence="1 2">
    <name type="scientific">Clostridium tanneri</name>
    <dbReference type="NCBI Taxonomy" id="3037988"/>
    <lineage>
        <taxon>Bacteria</taxon>
        <taxon>Bacillati</taxon>
        <taxon>Bacillota</taxon>
        <taxon>Clostridia</taxon>
        <taxon>Eubacteriales</taxon>
        <taxon>Clostridiaceae</taxon>
        <taxon>Clostridium</taxon>
    </lineage>
</organism>
<sequence length="140" mass="15574">MLLFLLHTELSTAMSLFGYTDFSDENPLFKNATLTVNPEELKIGDSCELNYSLDIAWNTPAHIRLEYGIDFIKSNGRSSRKLFLLSDKTVPGSAHLSGTRTHSFADLTTRNHYPGIHLITLFVNGKESAQTILNITGGKK</sequence>
<dbReference type="EMBL" id="JARUJP010000015">
    <property type="protein sequence ID" value="MDW8802054.1"/>
    <property type="molecule type" value="Genomic_DNA"/>
</dbReference>
<evidence type="ECO:0008006" key="3">
    <source>
        <dbReference type="Google" id="ProtNLM"/>
    </source>
</evidence>
<keyword evidence="2" id="KW-1185">Reference proteome</keyword>
<protein>
    <recommendedName>
        <fullName evidence="3">DUF5626 domain-containing protein</fullName>
    </recommendedName>
</protein>
<evidence type="ECO:0000313" key="1">
    <source>
        <dbReference type="EMBL" id="MDW8802054.1"/>
    </source>
</evidence>
<gene>
    <name evidence="1" type="ORF">P8V03_12925</name>
</gene>
<comment type="caution">
    <text evidence="1">The sequence shown here is derived from an EMBL/GenBank/DDBJ whole genome shotgun (WGS) entry which is preliminary data.</text>
</comment>
<accession>A0ABU4JV78</accession>
<dbReference type="Proteomes" id="UP001281656">
    <property type="component" value="Unassembled WGS sequence"/>
</dbReference>
<dbReference type="RefSeq" id="WP_318798410.1">
    <property type="nucleotide sequence ID" value="NZ_JARUJP010000015.1"/>
</dbReference>
<proteinExistence type="predicted"/>